<name>A0AAN9VDT8_9ORTH</name>
<gene>
    <name evidence="3" type="ORF">R5R35_004917</name>
</gene>
<evidence type="ECO:0000256" key="1">
    <source>
        <dbReference type="SAM" id="MobiDB-lite"/>
    </source>
</evidence>
<evidence type="ECO:0000313" key="3">
    <source>
        <dbReference type="EMBL" id="KAK7862969.1"/>
    </source>
</evidence>
<dbReference type="EMBL" id="JAZDUA010000248">
    <property type="protein sequence ID" value="KAK7862969.1"/>
    <property type="molecule type" value="Genomic_DNA"/>
</dbReference>
<evidence type="ECO:0000256" key="2">
    <source>
        <dbReference type="SAM" id="SignalP"/>
    </source>
</evidence>
<evidence type="ECO:0008006" key="5">
    <source>
        <dbReference type="Google" id="ProtNLM"/>
    </source>
</evidence>
<sequence>MALTFLRLCHFTLQWCRSALRHGDRENEPQQLSELGMTCDRRSKRTQRSGNRQHAEGLIAETSITTSDIVFSTCR</sequence>
<dbReference type="AlphaFoldDB" id="A0AAN9VDT8"/>
<accession>A0AAN9VDT8</accession>
<keyword evidence="4" id="KW-1185">Reference proteome</keyword>
<feature type="signal peptide" evidence="2">
    <location>
        <begin position="1"/>
        <end position="18"/>
    </location>
</feature>
<feature type="region of interest" description="Disordered" evidence="1">
    <location>
        <begin position="23"/>
        <end position="59"/>
    </location>
</feature>
<feature type="chain" id="PRO_5042912431" description="Secreted protein" evidence="2">
    <location>
        <begin position="19"/>
        <end position="75"/>
    </location>
</feature>
<organism evidence="3 4">
    <name type="scientific">Gryllus longicercus</name>
    <dbReference type="NCBI Taxonomy" id="2509291"/>
    <lineage>
        <taxon>Eukaryota</taxon>
        <taxon>Metazoa</taxon>
        <taxon>Ecdysozoa</taxon>
        <taxon>Arthropoda</taxon>
        <taxon>Hexapoda</taxon>
        <taxon>Insecta</taxon>
        <taxon>Pterygota</taxon>
        <taxon>Neoptera</taxon>
        <taxon>Polyneoptera</taxon>
        <taxon>Orthoptera</taxon>
        <taxon>Ensifera</taxon>
        <taxon>Gryllidea</taxon>
        <taxon>Grylloidea</taxon>
        <taxon>Gryllidae</taxon>
        <taxon>Gryllinae</taxon>
        <taxon>Gryllus</taxon>
    </lineage>
</organism>
<reference evidence="3 4" key="1">
    <citation type="submission" date="2024-03" db="EMBL/GenBank/DDBJ databases">
        <title>The genome assembly and annotation of the cricket Gryllus longicercus Weissman &amp; Gray.</title>
        <authorList>
            <person name="Szrajer S."/>
            <person name="Gray D."/>
            <person name="Ylla G."/>
        </authorList>
    </citation>
    <scope>NUCLEOTIDE SEQUENCE [LARGE SCALE GENOMIC DNA]</scope>
    <source>
        <strain evidence="3">DAG 2021-001</strain>
        <tissue evidence="3">Whole body minus gut</tissue>
    </source>
</reference>
<keyword evidence="2" id="KW-0732">Signal</keyword>
<comment type="caution">
    <text evidence="3">The sequence shown here is derived from an EMBL/GenBank/DDBJ whole genome shotgun (WGS) entry which is preliminary data.</text>
</comment>
<evidence type="ECO:0000313" key="4">
    <source>
        <dbReference type="Proteomes" id="UP001378592"/>
    </source>
</evidence>
<protein>
    <recommendedName>
        <fullName evidence="5">Secreted protein</fullName>
    </recommendedName>
</protein>
<proteinExistence type="predicted"/>
<dbReference type="Proteomes" id="UP001378592">
    <property type="component" value="Unassembled WGS sequence"/>
</dbReference>